<dbReference type="EMBL" id="KN846969">
    <property type="protein sequence ID" value="KIW85520.1"/>
    <property type="molecule type" value="Genomic_DNA"/>
</dbReference>
<dbReference type="RefSeq" id="XP_013289328.1">
    <property type="nucleotide sequence ID" value="XM_013433874.1"/>
</dbReference>
<feature type="compositionally biased region" description="Basic residues" evidence="2">
    <location>
        <begin position="611"/>
        <end position="620"/>
    </location>
</feature>
<evidence type="ECO:0000313" key="4">
    <source>
        <dbReference type="EMBL" id="KIW85520.1"/>
    </source>
</evidence>
<gene>
    <name evidence="4" type="ORF">Z517_00912</name>
</gene>
<evidence type="ECO:0000256" key="1">
    <source>
        <dbReference type="ARBA" id="ARBA00007398"/>
    </source>
</evidence>
<dbReference type="Proteomes" id="UP000053029">
    <property type="component" value="Unassembled WGS sequence"/>
</dbReference>
<evidence type="ECO:0000256" key="2">
    <source>
        <dbReference type="SAM" id="MobiDB-lite"/>
    </source>
</evidence>
<feature type="domain" description="Asteroid" evidence="3">
    <location>
        <begin position="161"/>
        <end position="394"/>
    </location>
</feature>
<accession>A0A0D2H3T3</accession>
<dbReference type="PANTHER" id="PTHR15665">
    <property type="entry name" value="ASTEROID PROTEIN"/>
    <property type="match status" value="1"/>
</dbReference>
<dbReference type="AlphaFoldDB" id="A0A0D2H3T3"/>
<dbReference type="Pfam" id="PF12813">
    <property type="entry name" value="XPG_I_2"/>
    <property type="match status" value="1"/>
</dbReference>
<dbReference type="InterPro" id="IPR026832">
    <property type="entry name" value="Asteroid"/>
</dbReference>
<reference evidence="4 5" key="1">
    <citation type="submission" date="2015-01" db="EMBL/GenBank/DDBJ databases">
        <title>The Genome Sequence of Fonsecaea pedrosoi CBS 271.37.</title>
        <authorList>
            <consortium name="The Broad Institute Genomics Platform"/>
            <person name="Cuomo C."/>
            <person name="de Hoog S."/>
            <person name="Gorbushina A."/>
            <person name="Stielow B."/>
            <person name="Teixiera M."/>
            <person name="Abouelleil A."/>
            <person name="Chapman S.B."/>
            <person name="Priest M."/>
            <person name="Young S.K."/>
            <person name="Wortman J."/>
            <person name="Nusbaum C."/>
            <person name="Birren B."/>
        </authorList>
    </citation>
    <scope>NUCLEOTIDE SEQUENCE [LARGE SCALE GENOMIC DNA]</scope>
    <source>
        <strain evidence="4 5">CBS 271.37</strain>
    </source>
</reference>
<dbReference type="InterPro" id="IPR039436">
    <property type="entry name" value="Asteroid_dom"/>
</dbReference>
<dbReference type="GeneID" id="25300402"/>
<dbReference type="CDD" id="cd18675">
    <property type="entry name" value="PIN_SpAst1-like"/>
    <property type="match status" value="1"/>
</dbReference>
<evidence type="ECO:0000313" key="5">
    <source>
        <dbReference type="Proteomes" id="UP000053029"/>
    </source>
</evidence>
<name>A0A0D2H3T3_9EURO</name>
<keyword evidence="5" id="KW-1185">Reference proteome</keyword>
<dbReference type="SUPFAM" id="SSF88723">
    <property type="entry name" value="PIN domain-like"/>
    <property type="match status" value="1"/>
</dbReference>
<feature type="region of interest" description="Disordered" evidence="2">
    <location>
        <begin position="581"/>
        <end position="643"/>
    </location>
</feature>
<feature type="compositionally biased region" description="Basic and acidic residues" evidence="2">
    <location>
        <begin position="586"/>
        <end position="601"/>
    </location>
</feature>
<protein>
    <recommendedName>
        <fullName evidence="3">Asteroid domain-containing protein</fullName>
    </recommendedName>
</protein>
<dbReference type="HOGENOM" id="CLU_016461_1_0_1"/>
<feature type="compositionally biased region" description="Polar residues" evidence="2">
    <location>
        <begin position="624"/>
        <end position="634"/>
    </location>
</feature>
<evidence type="ECO:0000259" key="3">
    <source>
        <dbReference type="Pfam" id="PF12813"/>
    </source>
</evidence>
<dbReference type="STRING" id="1442368.A0A0D2H3T3"/>
<organism evidence="4 5">
    <name type="scientific">Fonsecaea pedrosoi CBS 271.37</name>
    <dbReference type="NCBI Taxonomy" id="1442368"/>
    <lineage>
        <taxon>Eukaryota</taxon>
        <taxon>Fungi</taxon>
        <taxon>Dikarya</taxon>
        <taxon>Ascomycota</taxon>
        <taxon>Pezizomycotina</taxon>
        <taxon>Eurotiomycetes</taxon>
        <taxon>Chaetothyriomycetidae</taxon>
        <taxon>Chaetothyriales</taxon>
        <taxon>Herpotrichiellaceae</taxon>
        <taxon>Fonsecaea</taxon>
    </lineage>
</organism>
<dbReference type="VEuPathDB" id="FungiDB:Z517_00912"/>
<dbReference type="Gene3D" id="3.40.50.1010">
    <property type="entry name" value="5'-nuclease"/>
    <property type="match status" value="1"/>
</dbReference>
<dbReference type="InterPro" id="IPR029060">
    <property type="entry name" value="PIN-like_dom_sf"/>
</dbReference>
<dbReference type="OrthoDB" id="5297549at2759"/>
<dbReference type="PANTHER" id="PTHR15665:SF1">
    <property type="entry name" value="PROTEIN ASTEROID HOMOLOG 1"/>
    <property type="match status" value="1"/>
</dbReference>
<proteinExistence type="inferred from homology"/>
<sequence>MGIPRLSQDLSPYAHRVILGAPHQTSTPPDATIIKDLIIDGPSLVYWVYNKLVAHQRLNSITSATLPPTYGEINRTLHHLLHDFQARGVNIQHIFFDGGLPVSKRPVRLERMEKLRQQLQVYRNFYPEFPPAATLPSLRDFEKILWDTPVLSTRKITLPTPPFMVASAIESLSTTEWKDRVHVVPGEADAFCALAAQQSTSVVAILTNDFDLVIHDLGPNGRVVLLHSIETKHRVPPNLSYISALSFDPKLMTARFKISSLLSFGFERFLDSGASFSIIQERARDSSRLERLRNEYMMFAEPFVQSPPSVASFSYLKNLDPRTAEIVSDLGDPLHIYLIPLLEDPQRDSSWSYGAKIRQIAYSLLLKTSPDAVGGSLHMVEFARKGQRITSASVTCLQLPEVTEKMAELLQLLEALGSFSEQTPTVSNESRLLEWYMPAVCLVQREKSRLGKTPPSSEHVFKLLGLGLTTKLSASTRITWDDVHLLANIQAVLYSIRILAQITEYIVKSHRLSDSISTHDLVHHEDISKLINNLHPKLSTLPPVETLFLDIPHLRAQLSNADLKTQGWAFTSLGRLLDPDSGVTQADHDTSATAAEERDPASGDWIDTTANKKKERKRKRQDNFDTVTTRSTNGFDLLSEEPG</sequence>
<comment type="similarity">
    <text evidence="1">Belongs to the asteroid family.</text>
</comment>